<evidence type="ECO:0000313" key="2">
    <source>
        <dbReference type="EMBL" id="OWY99474.1"/>
    </source>
</evidence>
<keyword evidence="3" id="KW-1185">Reference proteome</keyword>
<proteinExistence type="predicted"/>
<feature type="region of interest" description="Disordered" evidence="1">
    <location>
        <begin position="405"/>
        <end position="438"/>
    </location>
</feature>
<feature type="compositionally biased region" description="Polar residues" evidence="1">
    <location>
        <begin position="145"/>
        <end position="172"/>
    </location>
</feature>
<feature type="compositionally biased region" description="Low complexity" evidence="1">
    <location>
        <begin position="124"/>
        <end position="134"/>
    </location>
</feature>
<feature type="region of interest" description="Disordered" evidence="1">
    <location>
        <begin position="474"/>
        <end position="500"/>
    </location>
</feature>
<comment type="caution">
    <text evidence="2">The sequence shown here is derived from an EMBL/GenBank/DDBJ whole genome shotgun (WGS) entry which is preliminary data.</text>
</comment>
<feature type="compositionally biased region" description="Polar residues" evidence="1">
    <location>
        <begin position="101"/>
        <end position="123"/>
    </location>
</feature>
<feature type="region of interest" description="Disordered" evidence="1">
    <location>
        <begin position="1"/>
        <end position="55"/>
    </location>
</feature>
<dbReference type="EMBL" id="NBNE01008439">
    <property type="protein sequence ID" value="OWY99474.1"/>
    <property type="molecule type" value="Genomic_DNA"/>
</dbReference>
<feature type="region of interest" description="Disordered" evidence="1">
    <location>
        <begin position="101"/>
        <end position="236"/>
    </location>
</feature>
<name>A0A225V2J8_9STRA</name>
<evidence type="ECO:0000256" key="1">
    <source>
        <dbReference type="SAM" id="MobiDB-lite"/>
    </source>
</evidence>
<dbReference type="Proteomes" id="UP000198211">
    <property type="component" value="Unassembled WGS sequence"/>
</dbReference>
<feature type="non-terminal residue" evidence="2">
    <location>
        <position position="607"/>
    </location>
</feature>
<dbReference type="AlphaFoldDB" id="A0A225V2J8"/>
<organism evidence="2 3">
    <name type="scientific">Phytophthora megakarya</name>
    <dbReference type="NCBI Taxonomy" id="4795"/>
    <lineage>
        <taxon>Eukaryota</taxon>
        <taxon>Sar</taxon>
        <taxon>Stramenopiles</taxon>
        <taxon>Oomycota</taxon>
        <taxon>Peronosporomycetes</taxon>
        <taxon>Peronosporales</taxon>
        <taxon>Peronosporaceae</taxon>
        <taxon>Phytophthora</taxon>
    </lineage>
</organism>
<feature type="compositionally biased region" description="Polar residues" evidence="1">
    <location>
        <begin position="183"/>
        <end position="192"/>
    </location>
</feature>
<protein>
    <recommendedName>
        <fullName evidence="4">Retrotransposon gag domain-containing protein</fullName>
    </recommendedName>
</protein>
<feature type="compositionally biased region" description="Acidic residues" evidence="1">
    <location>
        <begin position="202"/>
        <end position="216"/>
    </location>
</feature>
<reference evidence="3" key="1">
    <citation type="submission" date="2017-03" db="EMBL/GenBank/DDBJ databases">
        <title>Phytopthora megakarya and P. palmivora, two closely related causual agents of cacao black pod achieved similar genome size and gene model numbers by different mechanisms.</title>
        <authorList>
            <person name="Ali S."/>
            <person name="Shao J."/>
            <person name="Larry D.J."/>
            <person name="Kronmiller B."/>
            <person name="Shen D."/>
            <person name="Strem M.D."/>
            <person name="Melnick R.L."/>
            <person name="Guiltinan M.J."/>
            <person name="Tyler B.M."/>
            <person name="Meinhardt L.W."/>
            <person name="Bailey B.A."/>
        </authorList>
    </citation>
    <scope>NUCLEOTIDE SEQUENCE [LARGE SCALE GENOMIC DNA]</scope>
    <source>
        <strain evidence="3">zdho120</strain>
    </source>
</reference>
<feature type="region of interest" description="Disordered" evidence="1">
    <location>
        <begin position="556"/>
        <end position="581"/>
    </location>
</feature>
<evidence type="ECO:0008006" key="4">
    <source>
        <dbReference type="Google" id="ProtNLM"/>
    </source>
</evidence>
<feature type="compositionally biased region" description="Basic and acidic residues" evidence="1">
    <location>
        <begin position="22"/>
        <end position="43"/>
    </location>
</feature>
<sequence length="607" mass="69983">MPEHFQAQTSRSPKSETLMSKAHFDESLEHEKRCMQREFDDKLAQQTPSADEGQKNWLANAQNALEERERMLNSQWSNFEQQLKRREEEWKLEREVMTNGMQNQIASSRAKNSQTPIISASPTVASVQQNVAVNQKREIKREPPSVTSATRQEPPNASQTSSAVKRTESQVARKTAARKEKPASSSSKTSQPKKAKEQSDPPSDDPDDSEPSDSDNDASRGGDSDSSDAEGFSSEDEPYIGYINLEKFDERASRDNRVNWWERFSDMASQGSWSDTMKIRQFRSRMPTAIRDWFTQLPKSTRHDWKQMSRRFRKLYIGTTGSYSERYFTMKMTDHETPLQFFYRLNAAAVKAEFKFKSSSKLRESHIRRFIKKLRNNQLKTALEGHRSITDVERALRRHEDVWREEGYDSPAHKKPRDFRADNFHQGRSQNRGPTRRQGHAFMAQGDDELTQDSEFQHESQGPEVFADQTEMHSKPISEFPNGGSDGEVFESQRTNTGSHPTRIQVKVQIDQRIGTSSARNAGRPERRTQLQDNQQCMNLVQDEIIYPEQLYSEYQRSDDPIPEISEPESQDPLEVPLKPGQRYGWWENHENGDMHGLATIHGAVND</sequence>
<evidence type="ECO:0000313" key="3">
    <source>
        <dbReference type="Proteomes" id="UP000198211"/>
    </source>
</evidence>
<feature type="compositionally biased region" description="Acidic residues" evidence="1">
    <location>
        <begin position="225"/>
        <end position="236"/>
    </location>
</feature>
<accession>A0A225V2J8</accession>
<feature type="compositionally biased region" description="Polar residues" evidence="1">
    <location>
        <begin position="1"/>
        <end position="18"/>
    </location>
</feature>
<gene>
    <name evidence="2" type="ORF">PHMEG_00029515</name>
</gene>